<dbReference type="PANTHER" id="PTHR11884:SF1">
    <property type="entry name" value="GOLGI APPARATUS PROTEIN 1"/>
    <property type="match status" value="1"/>
</dbReference>
<sequence length="141" mass="15017">MSKKPSAFRWAFLAACLALPGASIADTMSYADAVTVLAKDCGADIKKHCRGLNLGNGAIQNCLEQKAAKVSPTCNSTLSSVLASIQLRQTAQMSYAKVCRHAIGQRCRGMRGDGNILGCLIKATKHISDDCNQTITDAGWR</sequence>
<reference evidence="2" key="1">
    <citation type="submission" date="2021-01" db="EMBL/GenBank/DDBJ databases">
        <title>Rhizobium sp. strain KVB221 16S ribosomal RNA gene Genome sequencing and assembly.</title>
        <authorList>
            <person name="Kang M."/>
        </authorList>
    </citation>
    <scope>NUCLEOTIDE SEQUENCE</scope>
    <source>
        <strain evidence="2">KVB221</strain>
    </source>
</reference>
<dbReference type="PANTHER" id="PTHR11884">
    <property type="entry name" value="SELECTIN LIGAND RELATED"/>
    <property type="match status" value="1"/>
</dbReference>
<evidence type="ECO:0000313" key="2">
    <source>
        <dbReference type="EMBL" id="MBL0370878.1"/>
    </source>
</evidence>
<evidence type="ECO:0000256" key="1">
    <source>
        <dbReference type="SAM" id="SignalP"/>
    </source>
</evidence>
<keyword evidence="1" id="KW-0732">Signal</keyword>
<comment type="caution">
    <text evidence="2">The sequence shown here is derived from an EMBL/GenBank/DDBJ whole genome shotgun (WGS) entry which is preliminary data.</text>
</comment>
<dbReference type="InterPro" id="IPR039728">
    <property type="entry name" value="GLG1"/>
</dbReference>
<organism evidence="2 3">
    <name type="scientific">Rhizobium setariae</name>
    <dbReference type="NCBI Taxonomy" id="2801340"/>
    <lineage>
        <taxon>Bacteria</taxon>
        <taxon>Pseudomonadati</taxon>
        <taxon>Pseudomonadota</taxon>
        <taxon>Alphaproteobacteria</taxon>
        <taxon>Hyphomicrobiales</taxon>
        <taxon>Rhizobiaceae</taxon>
        <taxon>Rhizobium/Agrobacterium group</taxon>
        <taxon>Rhizobium</taxon>
    </lineage>
</organism>
<keyword evidence="3" id="KW-1185">Reference proteome</keyword>
<proteinExistence type="predicted"/>
<dbReference type="Proteomes" id="UP000633219">
    <property type="component" value="Unassembled WGS sequence"/>
</dbReference>
<evidence type="ECO:0000313" key="3">
    <source>
        <dbReference type="Proteomes" id="UP000633219"/>
    </source>
</evidence>
<dbReference type="EMBL" id="JAEQNC010000001">
    <property type="protein sequence ID" value="MBL0370878.1"/>
    <property type="molecule type" value="Genomic_DNA"/>
</dbReference>
<accession>A0A936YJS5</accession>
<dbReference type="RefSeq" id="WP_201652723.1">
    <property type="nucleotide sequence ID" value="NZ_JAEQNC010000001.1"/>
</dbReference>
<feature type="chain" id="PRO_5036864803" description="Cysteine rich repeat protein" evidence="1">
    <location>
        <begin position="26"/>
        <end position="141"/>
    </location>
</feature>
<dbReference type="AlphaFoldDB" id="A0A936YJS5"/>
<evidence type="ECO:0008006" key="4">
    <source>
        <dbReference type="Google" id="ProtNLM"/>
    </source>
</evidence>
<feature type="signal peptide" evidence="1">
    <location>
        <begin position="1"/>
        <end position="25"/>
    </location>
</feature>
<name>A0A936YJS5_9HYPH</name>
<gene>
    <name evidence="2" type="ORF">JJB09_02440</name>
</gene>
<protein>
    <recommendedName>
        <fullName evidence="4">Cysteine rich repeat protein</fullName>
    </recommendedName>
</protein>